<evidence type="ECO:0000313" key="3">
    <source>
        <dbReference type="EMBL" id="EIE24129.1"/>
    </source>
</evidence>
<dbReference type="RefSeq" id="XP_005648871.1">
    <property type="nucleotide sequence ID" value="XM_005648814.1"/>
</dbReference>
<proteinExistence type="predicted"/>
<dbReference type="InterPro" id="IPR040564">
    <property type="entry name" value="CxC3-like"/>
</dbReference>
<accession>I0Z0G0</accession>
<feature type="region of interest" description="Disordered" evidence="1">
    <location>
        <begin position="25"/>
        <end position="99"/>
    </location>
</feature>
<dbReference type="GeneID" id="17042325"/>
<evidence type="ECO:0000313" key="5">
    <source>
        <dbReference type="Proteomes" id="UP000007264"/>
    </source>
</evidence>
<sequence>MVRNKRWRVSVKVIPSADTPALLQPGRRFGRNLGSTVATSAPRGPRRPASALPSWRIPARNTAQQEEQQDGFADGDGEAAAAYYQPPPSRRRLRKQAAQEDNRRLHQAWDACFDDNVFRNTCFQAGQPARQAALKQQLQAEFLTAARAALPACSPCSQAGRVGSVWEQVETISRLVYVSISGRTEVSPPAFRCGGCSAAFTVDPVSMGCFPATPQRPLVYYSGALMLQTHELSLASPTSMVAWTSALEEVHVRNGCVPYGQLSGLPKNIWRNLPVAVRQWRRMDIATHDLNRLGVQPICSEAGLSGDSDLQLGQPPPPQENTQREAAASSSPPEMEAGSLAAQTGRDAAEVGPATQESLDSRASGGPTVQCPCCFRTCVAAIADACLGLTQLRAAGKASDFLQPKLPYSPFIADEEVKALLAQRKALDPAALERPVCSQFVAATPTASDTQLRLYVQVSLLAFFWDLVALTDVGMHLIYP</sequence>
<dbReference type="EMBL" id="AGSI01000006">
    <property type="protein sequence ID" value="EIE24327.1"/>
    <property type="molecule type" value="Genomic_DNA"/>
</dbReference>
<comment type="caution">
    <text evidence="3">The sequence shown here is derived from an EMBL/GenBank/DDBJ whole genome shotgun (WGS) entry which is preliminary data.</text>
</comment>
<feature type="compositionally biased region" description="Acidic residues" evidence="1">
    <location>
        <begin position="67"/>
        <end position="77"/>
    </location>
</feature>
<dbReference type="AlphaFoldDB" id="I0Z0G0"/>
<feature type="region of interest" description="Disordered" evidence="1">
    <location>
        <begin position="306"/>
        <end position="367"/>
    </location>
</feature>
<evidence type="ECO:0000313" key="4">
    <source>
        <dbReference type="EMBL" id="EIE24327.1"/>
    </source>
</evidence>
<dbReference type="EMBL" id="AGSI01000006">
    <property type="protein sequence ID" value="EIE24129.1"/>
    <property type="molecule type" value="Genomic_DNA"/>
</dbReference>
<feature type="compositionally biased region" description="Low complexity" evidence="1">
    <location>
        <begin position="325"/>
        <end position="339"/>
    </location>
</feature>
<dbReference type="Proteomes" id="UP000007264">
    <property type="component" value="Unassembled WGS sequence"/>
</dbReference>
<keyword evidence="5" id="KW-1185">Reference proteome</keyword>
<feature type="domain" description="CxC3 like cysteine cluster" evidence="2">
    <location>
        <begin position="153"/>
        <end position="253"/>
    </location>
</feature>
<organism evidence="3 5">
    <name type="scientific">Coccomyxa subellipsoidea (strain C-169)</name>
    <name type="common">Green microalga</name>
    <dbReference type="NCBI Taxonomy" id="574566"/>
    <lineage>
        <taxon>Eukaryota</taxon>
        <taxon>Viridiplantae</taxon>
        <taxon>Chlorophyta</taxon>
        <taxon>core chlorophytes</taxon>
        <taxon>Trebouxiophyceae</taxon>
        <taxon>Trebouxiophyceae incertae sedis</taxon>
        <taxon>Coccomyxaceae</taxon>
        <taxon>Coccomyxa</taxon>
        <taxon>Coccomyxa subellipsoidea</taxon>
    </lineage>
</organism>
<dbReference type="OrthoDB" id="535006at2759"/>
<dbReference type="Pfam" id="PF18804">
    <property type="entry name" value="CxC3"/>
    <property type="match status" value="1"/>
</dbReference>
<protein>
    <recommendedName>
        <fullName evidence="2">CxC3 like cysteine cluster domain-containing protein</fullName>
    </recommendedName>
</protein>
<name>I0Z0G0_COCSC</name>
<dbReference type="RefSeq" id="XP_005648673.1">
    <property type="nucleotide sequence ID" value="XM_005648616.1"/>
</dbReference>
<dbReference type="STRING" id="574566.I0Z0G0"/>
<dbReference type="KEGG" id="csl:COCSUDRAFT_65844"/>
<evidence type="ECO:0000256" key="1">
    <source>
        <dbReference type="SAM" id="MobiDB-lite"/>
    </source>
</evidence>
<dbReference type="GeneID" id="17042127"/>
<evidence type="ECO:0000259" key="2">
    <source>
        <dbReference type="Pfam" id="PF18804"/>
    </source>
</evidence>
<reference evidence="3 5" key="1">
    <citation type="journal article" date="2012" name="Genome Biol.">
        <title>The genome of the polar eukaryotic microalga coccomyxa subellipsoidea reveals traits of cold adaptation.</title>
        <authorList>
            <person name="Blanc G."/>
            <person name="Agarkova I."/>
            <person name="Grimwood J."/>
            <person name="Kuo A."/>
            <person name="Brueggeman A."/>
            <person name="Dunigan D."/>
            <person name="Gurnon J."/>
            <person name="Ladunga I."/>
            <person name="Lindquist E."/>
            <person name="Lucas S."/>
            <person name="Pangilinan J."/>
            <person name="Proschold T."/>
            <person name="Salamov A."/>
            <person name="Schmutz J."/>
            <person name="Weeks D."/>
            <person name="Yamada T."/>
            <person name="Claverie J.M."/>
            <person name="Grigoriev I."/>
            <person name="Van Etten J."/>
            <person name="Lomsadze A."/>
            <person name="Borodovsky M."/>
        </authorList>
    </citation>
    <scope>NUCLEOTIDE SEQUENCE [LARGE SCALE GENOMIC DNA]</scope>
    <source>
        <strain evidence="3 5">C-169</strain>
    </source>
</reference>
<gene>
    <name evidence="3" type="ORF">COCSUDRAFT_47153</name>
    <name evidence="4" type="ORF">COCSUDRAFT_65844</name>
</gene>
<dbReference type="KEGG" id="csl:COCSUDRAFT_47153"/>